<reference evidence="3 4" key="1">
    <citation type="journal article" date="2011" name="PLoS Genet.">
        <title>Genome sequencing and comparative transcriptomics of the model entomopathogenic fungi Metarhizium anisopliae and M. acridum.</title>
        <authorList>
            <person name="Gao Q."/>
            <person name="Jin K."/>
            <person name="Ying S.H."/>
            <person name="Zhang Y."/>
            <person name="Xiao G."/>
            <person name="Shang Y."/>
            <person name="Duan Z."/>
            <person name="Hu X."/>
            <person name="Xie X.Q."/>
            <person name="Zhou G."/>
            <person name="Peng G."/>
            <person name="Luo Z."/>
            <person name="Huang W."/>
            <person name="Wang B."/>
            <person name="Fang W."/>
            <person name="Wang S."/>
            <person name="Zhong Y."/>
            <person name="Ma L.J."/>
            <person name="St Leger R.J."/>
            <person name="Zhao G.P."/>
            <person name="Pei Y."/>
            <person name="Feng M.G."/>
            <person name="Xia Y."/>
            <person name="Wang C."/>
        </authorList>
    </citation>
    <scope>NUCLEOTIDE SEQUENCE [LARGE SCALE GENOMIC DNA]</scope>
    <source>
        <strain evidence="3 4">CQMa 102</strain>
    </source>
</reference>
<dbReference type="GO" id="GO:0016042">
    <property type="term" value="P:lipid catabolic process"/>
    <property type="evidence" value="ECO:0007669"/>
    <property type="project" value="UniProtKB-KW"/>
</dbReference>
<dbReference type="GO" id="GO:0016020">
    <property type="term" value="C:membrane"/>
    <property type="evidence" value="ECO:0007669"/>
    <property type="project" value="TreeGrafter"/>
</dbReference>
<keyword evidence="1" id="KW-0378">Hydrolase</keyword>
<dbReference type="STRING" id="655827.E9E5E4"/>
<sequence length="204" mass="22773">MLGRLDMSVRDAIMAYRTVTQRAFRSKHRTDIHRTLAHHVLVSDKSKAVLAIAKGNVDAPATLLRAYDKSTSFKDCTIWEVARAISAATTFFKSIKSGLDKIEFIDAGFWYNNPCHILDVLVSEEKHVFPDAQQFLVVSIGIAIGHIVDIKNTRRSILSALVEMASNSSKVSREMATGYQGSDDYFRFNVNRGLQGFTLSERAS</sequence>
<dbReference type="GeneID" id="19249403"/>
<keyword evidence="2" id="KW-0442">Lipid degradation</keyword>
<dbReference type="GO" id="GO:0019369">
    <property type="term" value="P:arachidonate metabolic process"/>
    <property type="evidence" value="ECO:0007669"/>
    <property type="project" value="TreeGrafter"/>
</dbReference>
<organism evidence="4">
    <name type="scientific">Metarhizium acridum (strain CQMa 102)</name>
    <dbReference type="NCBI Taxonomy" id="655827"/>
    <lineage>
        <taxon>Eukaryota</taxon>
        <taxon>Fungi</taxon>
        <taxon>Dikarya</taxon>
        <taxon>Ascomycota</taxon>
        <taxon>Pezizomycotina</taxon>
        <taxon>Sordariomycetes</taxon>
        <taxon>Hypocreomycetidae</taxon>
        <taxon>Hypocreales</taxon>
        <taxon>Clavicipitaceae</taxon>
        <taxon>Metarhizium</taxon>
    </lineage>
</organism>
<dbReference type="HOGENOM" id="CLU_1230287_0_0_1"/>
<dbReference type="GO" id="GO:0047499">
    <property type="term" value="F:calcium-independent phospholipase A2 activity"/>
    <property type="evidence" value="ECO:0007669"/>
    <property type="project" value="TreeGrafter"/>
</dbReference>
<proteinExistence type="predicted"/>
<dbReference type="InParanoid" id="E9E5E4"/>
<gene>
    <name evidence="3" type="ORF">MAC_05092</name>
</gene>
<protein>
    <submittedName>
        <fullName evidence="3">Phospholipase</fullName>
    </submittedName>
</protein>
<dbReference type="AlphaFoldDB" id="E9E5E4"/>
<evidence type="ECO:0000313" key="3">
    <source>
        <dbReference type="EMBL" id="EFY88827.1"/>
    </source>
</evidence>
<dbReference type="Gene3D" id="3.40.1090.10">
    <property type="entry name" value="Cytosolic phospholipase A2 catalytic domain"/>
    <property type="match status" value="1"/>
</dbReference>
<keyword evidence="2" id="KW-0443">Lipid metabolism</keyword>
<dbReference type="InterPro" id="IPR016035">
    <property type="entry name" value="Acyl_Trfase/lysoPLipase"/>
</dbReference>
<dbReference type="OMA" id="ITHAENY"/>
<dbReference type="eggNOG" id="ENOG502RUF6">
    <property type="taxonomic scope" value="Eukaryota"/>
</dbReference>
<dbReference type="EMBL" id="GL698506">
    <property type="protein sequence ID" value="EFY88827.1"/>
    <property type="molecule type" value="Genomic_DNA"/>
</dbReference>
<evidence type="ECO:0000313" key="4">
    <source>
        <dbReference type="Proteomes" id="UP000002499"/>
    </source>
</evidence>
<dbReference type="Proteomes" id="UP000002499">
    <property type="component" value="Unassembled WGS sequence"/>
</dbReference>
<dbReference type="PANTHER" id="PTHR24185">
    <property type="entry name" value="CALCIUM-INDEPENDENT PHOSPHOLIPASE A2-GAMMA"/>
    <property type="match status" value="1"/>
</dbReference>
<evidence type="ECO:0000256" key="1">
    <source>
        <dbReference type="ARBA" id="ARBA00022801"/>
    </source>
</evidence>
<keyword evidence="4" id="KW-1185">Reference proteome</keyword>
<dbReference type="OrthoDB" id="1658288at2759"/>
<evidence type="ECO:0000256" key="2">
    <source>
        <dbReference type="ARBA" id="ARBA00022963"/>
    </source>
</evidence>
<dbReference type="KEGG" id="maw:19249403"/>
<name>E9E5E4_METAQ</name>
<dbReference type="PANTHER" id="PTHR24185:SF1">
    <property type="entry name" value="CALCIUM-INDEPENDENT PHOSPHOLIPASE A2-GAMMA"/>
    <property type="match status" value="1"/>
</dbReference>
<dbReference type="SUPFAM" id="SSF52151">
    <property type="entry name" value="FabD/lysophospholipase-like"/>
    <property type="match status" value="1"/>
</dbReference>
<accession>E9E5E4</accession>